<evidence type="ECO:0000259" key="2">
    <source>
        <dbReference type="PROSITE" id="PS51898"/>
    </source>
</evidence>
<organism evidence="3 4">
    <name type="scientific">Providencia rettgeri</name>
    <dbReference type="NCBI Taxonomy" id="587"/>
    <lineage>
        <taxon>Bacteria</taxon>
        <taxon>Pseudomonadati</taxon>
        <taxon>Pseudomonadota</taxon>
        <taxon>Gammaproteobacteria</taxon>
        <taxon>Enterobacterales</taxon>
        <taxon>Morganellaceae</taxon>
        <taxon>Providencia</taxon>
    </lineage>
</organism>
<dbReference type="InterPro" id="IPR011010">
    <property type="entry name" value="DNA_brk_join_enz"/>
</dbReference>
<dbReference type="GO" id="GO:0015074">
    <property type="term" value="P:DNA integration"/>
    <property type="evidence" value="ECO:0007669"/>
    <property type="project" value="InterPro"/>
</dbReference>
<comment type="caution">
    <text evidence="3">The sequence shown here is derived from an EMBL/GenBank/DDBJ whole genome shotgun (WGS) entry which is preliminary data.</text>
</comment>
<evidence type="ECO:0000313" key="3">
    <source>
        <dbReference type="EMBL" id="MBO1915966.1"/>
    </source>
</evidence>
<dbReference type="Pfam" id="PF00589">
    <property type="entry name" value="Phage_integrase"/>
    <property type="match status" value="1"/>
</dbReference>
<dbReference type="AlphaFoldDB" id="A0A939NFV1"/>
<sequence>MCSDLGLRIGEIARLSLDDIDWVSGTITLRRTKGRRDDVMPLPVTTGNAIVAYLQNGRPKTLHREVFASHKHLVNVPLVDRWSVSLYARYIRVPGFSTPVPIYCVTRWPTGCLRLVRRLKTLLIFCVTAR</sequence>
<dbReference type="Proteomes" id="UP000664477">
    <property type="component" value="Unassembled WGS sequence"/>
</dbReference>
<dbReference type="GO" id="GO:0003677">
    <property type="term" value="F:DNA binding"/>
    <property type="evidence" value="ECO:0007669"/>
    <property type="project" value="InterPro"/>
</dbReference>
<reference evidence="3" key="1">
    <citation type="submission" date="2021-03" db="EMBL/GenBank/DDBJ databases">
        <title>Molecular epidemiology and mechanisms of colistin and carbapenem resistance in Enterobacteriaceae from clinical isolates, the environment and porcine samples in Pretoria, South Africa.</title>
        <authorList>
            <person name="Bogoshi D."/>
            <person name="Mbelle N.M."/>
            <person name="Naidoo V."/>
            <person name="Osei Sekyere J."/>
        </authorList>
    </citation>
    <scope>NUCLEOTIDE SEQUENCE</scope>
    <source>
        <strain evidence="3">C052</strain>
    </source>
</reference>
<dbReference type="EMBL" id="JAGETQ010000016">
    <property type="protein sequence ID" value="MBO1915966.1"/>
    <property type="molecule type" value="Genomic_DNA"/>
</dbReference>
<dbReference type="SUPFAM" id="SSF56349">
    <property type="entry name" value="DNA breaking-rejoining enzymes"/>
    <property type="match status" value="1"/>
</dbReference>
<evidence type="ECO:0000256" key="1">
    <source>
        <dbReference type="ARBA" id="ARBA00023172"/>
    </source>
</evidence>
<proteinExistence type="predicted"/>
<accession>A0A939NFV1</accession>
<name>A0A939NFV1_PRORE</name>
<dbReference type="PROSITE" id="PS51898">
    <property type="entry name" value="TYR_RECOMBINASE"/>
    <property type="match status" value="1"/>
</dbReference>
<keyword evidence="1" id="KW-0233">DNA recombination</keyword>
<dbReference type="Gene3D" id="1.10.443.10">
    <property type="entry name" value="Intergrase catalytic core"/>
    <property type="match status" value="1"/>
</dbReference>
<dbReference type="GO" id="GO:0006310">
    <property type="term" value="P:DNA recombination"/>
    <property type="evidence" value="ECO:0007669"/>
    <property type="project" value="UniProtKB-KW"/>
</dbReference>
<dbReference type="InterPro" id="IPR002104">
    <property type="entry name" value="Integrase_catalytic"/>
</dbReference>
<feature type="domain" description="Tyr recombinase" evidence="2">
    <location>
        <begin position="1"/>
        <end position="130"/>
    </location>
</feature>
<dbReference type="InterPro" id="IPR013762">
    <property type="entry name" value="Integrase-like_cat_sf"/>
</dbReference>
<protein>
    <submittedName>
        <fullName evidence="3">Tyrosine-type recombinase/integrase</fullName>
    </submittedName>
</protein>
<evidence type="ECO:0000313" key="4">
    <source>
        <dbReference type="Proteomes" id="UP000664477"/>
    </source>
</evidence>
<gene>
    <name evidence="3" type="ORF">J4727_04940</name>
</gene>